<sequence length="181" mass="17901">MTGVHDRMNGVFERASESVGRISPARVRQRLDRRTAAGGGLATLGLAAVAGGLSAGRTDPEWLAVVAASTVVALGLYLVGWGLIAVVIAQIAVAAVDPGLARLAGLEAAIVALTVGALLARGLDRRTIALAIVAASVAATAVLAAQSIAPPWALAAGVGLVAVGLAGLVHRVAVVTVGDPE</sequence>
<accession>A0A2R4X425</accession>
<dbReference type="EMBL" id="CP028858">
    <property type="protein sequence ID" value="AWB28552.1"/>
    <property type="molecule type" value="Genomic_DNA"/>
</dbReference>
<gene>
    <name evidence="2" type="ORF">HARCEL1_13110</name>
</gene>
<dbReference type="RefSeq" id="WP_108384000.1">
    <property type="nucleotide sequence ID" value="NZ_CP028858.1"/>
</dbReference>
<name>A0A2R4X425_9EURY</name>
<keyword evidence="1" id="KW-1133">Transmembrane helix</keyword>
<protein>
    <submittedName>
        <fullName evidence="2">Uncharacterized protein</fullName>
    </submittedName>
</protein>
<keyword evidence="1" id="KW-0472">Membrane</keyword>
<proteinExistence type="predicted"/>
<dbReference type="GeneID" id="36513463"/>
<reference evidence="2 3" key="1">
    <citation type="submission" date="2018-04" db="EMBL/GenBank/DDBJ databases">
        <title>Halococcoides cellulosivorans gen. nov., sp. nov., an extremely halophilic cellulose-utilizing haloarchaeon from hypersaline lakes.</title>
        <authorList>
            <person name="Sorokin D.Y."/>
            <person name="Toshchakov S.V."/>
            <person name="Samarov N.I."/>
            <person name="Korzhenkov A."/>
            <person name="Kublanov I.V."/>
        </authorList>
    </citation>
    <scope>NUCLEOTIDE SEQUENCE [LARGE SCALE GENOMIC DNA]</scope>
    <source>
        <strain evidence="2 3">HArcel1</strain>
    </source>
</reference>
<evidence type="ECO:0000256" key="1">
    <source>
        <dbReference type="SAM" id="Phobius"/>
    </source>
</evidence>
<feature type="transmembrane region" description="Helical" evidence="1">
    <location>
        <begin position="126"/>
        <end position="145"/>
    </location>
</feature>
<feature type="transmembrane region" description="Helical" evidence="1">
    <location>
        <begin position="152"/>
        <end position="173"/>
    </location>
</feature>
<feature type="transmembrane region" description="Helical" evidence="1">
    <location>
        <begin position="62"/>
        <end position="88"/>
    </location>
</feature>
<keyword evidence="3" id="KW-1185">Reference proteome</keyword>
<keyword evidence="1" id="KW-0812">Transmembrane</keyword>
<dbReference type="Proteomes" id="UP000244727">
    <property type="component" value="Chromosome"/>
</dbReference>
<feature type="transmembrane region" description="Helical" evidence="1">
    <location>
        <begin position="100"/>
        <end position="120"/>
    </location>
</feature>
<dbReference type="KEGG" id="harc:HARCEL1_13110"/>
<evidence type="ECO:0000313" key="2">
    <source>
        <dbReference type="EMBL" id="AWB28552.1"/>
    </source>
</evidence>
<dbReference type="AlphaFoldDB" id="A0A2R4X425"/>
<organism evidence="2 3">
    <name type="scientific">Halococcoides cellulosivorans</name>
    <dbReference type="NCBI Taxonomy" id="1679096"/>
    <lineage>
        <taxon>Archaea</taxon>
        <taxon>Methanobacteriati</taxon>
        <taxon>Methanobacteriota</taxon>
        <taxon>Stenosarchaea group</taxon>
        <taxon>Halobacteria</taxon>
        <taxon>Halobacteriales</taxon>
        <taxon>Haloarculaceae</taxon>
        <taxon>Halococcoides</taxon>
    </lineage>
</organism>
<evidence type="ECO:0000313" key="3">
    <source>
        <dbReference type="Proteomes" id="UP000244727"/>
    </source>
</evidence>